<dbReference type="OrthoDB" id="1854502at2759"/>
<feature type="region of interest" description="Disordered" evidence="5">
    <location>
        <begin position="53"/>
        <end position="83"/>
    </location>
</feature>
<feature type="region of interest" description="Disordered" evidence="5">
    <location>
        <begin position="536"/>
        <end position="556"/>
    </location>
</feature>
<protein>
    <recommendedName>
        <fullName evidence="6">PH domain-containing protein</fullName>
    </recommendedName>
</protein>
<keyword evidence="4" id="KW-0446">Lipid-binding</keyword>
<feature type="compositionally biased region" description="Basic and acidic residues" evidence="5">
    <location>
        <begin position="206"/>
        <end position="215"/>
    </location>
</feature>
<dbReference type="GO" id="GO:0030011">
    <property type="term" value="P:maintenance of cell polarity"/>
    <property type="evidence" value="ECO:0007669"/>
    <property type="project" value="TreeGrafter"/>
</dbReference>
<dbReference type="Pfam" id="PF15409">
    <property type="entry name" value="PH_8"/>
    <property type="match status" value="1"/>
</dbReference>
<evidence type="ECO:0000259" key="6">
    <source>
        <dbReference type="PROSITE" id="PS50003"/>
    </source>
</evidence>
<keyword evidence="2" id="KW-0813">Transport</keyword>
<dbReference type="PANTHER" id="PTHR10972:SF203">
    <property type="entry name" value="OXYSTEROL-BINDING PROTEIN HOMOLOG 3"/>
    <property type="match status" value="1"/>
</dbReference>
<dbReference type="GO" id="GO:0006897">
    <property type="term" value="P:endocytosis"/>
    <property type="evidence" value="ECO:0007669"/>
    <property type="project" value="TreeGrafter"/>
</dbReference>
<dbReference type="Gene3D" id="3.30.70.3490">
    <property type="match status" value="1"/>
</dbReference>
<dbReference type="Proteomes" id="UP000799302">
    <property type="component" value="Unassembled WGS sequence"/>
</dbReference>
<proteinExistence type="inferred from homology"/>
<dbReference type="InterPro" id="IPR037239">
    <property type="entry name" value="OSBP_sf"/>
</dbReference>
<comment type="similarity">
    <text evidence="1">Belongs to the OSBP family.</text>
</comment>
<feature type="compositionally biased region" description="Polar residues" evidence="5">
    <location>
        <begin position="165"/>
        <end position="176"/>
    </location>
</feature>
<dbReference type="SUPFAM" id="SSF101576">
    <property type="entry name" value="Supernatant protein factor (SPF), C-terminal domain"/>
    <property type="match status" value="1"/>
</dbReference>
<dbReference type="FunFam" id="2.40.160.120:FF:000001">
    <property type="entry name" value="Oxysterol-binding protein"/>
    <property type="match status" value="1"/>
</dbReference>
<dbReference type="Gene3D" id="2.40.160.120">
    <property type="match status" value="1"/>
</dbReference>
<dbReference type="GO" id="GO:0120009">
    <property type="term" value="P:intermembrane lipid transfer"/>
    <property type="evidence" value="ECO:0007669"/>
    <property type="project" value="UniProtKB-ARBA"/>
</dbReference>
<dbReference type="InterPro" id="IPR036598">
    <property type="entry name" value="GOLD_dom_sf"/>
</dbReference>
<dbReference type="GO" id="GO:0035621">
    <property type="term" value="P:ER to Golgi ceramide transport"/>
    <property type="evidence" value="ECO:0007669"/>
    <property type="project" value="TreeGrafter"/>
</dbReference>
<feature type="region of interest" description="Disordered" evidence="5">
    <location>
        <begin position="157"/>
        <end position="216"/>
    </location>
</feature>
<dbReference type="GO" id="GO:0032541">
    <property type="term" value="C:cortical endoplasmic reticulum"/>
    <property type="evidence" value="ECO:0007669"/>
    <property type="project" value="TreeGrafter"/>
</dbReference>
<dbReference type="InterPro" id="IPR041680">
    <property type="entry name" value="PH_8"/>
</dbReference>
<dbReference type="Pfam" id="PF01237">
    <property type="entry name" value="Oxysterol_BP"/>
    <property type="match status" value="1"/>
</dbReference>
<feature type="compositionally biased region" description="Low complexity" evidence="5">
    <location>
        <begin position="542"/>
        <end position="552"/>
    </location>
</feature>
<dbReference type="EMBL" id="MU004230">
    <property type="protein sequence ID" value="KAF2674694.1"/>
    <property type="molecule type" value="Genomic_DNA"/>
</dbReference>
<dbReference type="InterPro" id="IPR011993">
    <property type="entry name" value="PH-like_dom_sf"/>
</dbReference>
<dbReference type="SMART" id="SM00233">
    <property type="entry name" value="PH"/>
    <property type="match status" value="1"/>
</dbReference>
<keyword evidence="3" id="KW-0445">Lipid transport</keyword>
<feature type="domain" description="PH" evidence="6">
    <location>
        <begin position="222"/>
        <end position="315"/>
    </location>
</feature>
<dbReference type="AlphaFoldDB" id="A0A6A6UUR9"/>
<dbReference type="Gene3D" id="2.60.120.680">
    <property type="entry name" value="GOLD domain"/>
    <property type="match status" value="1"/>
</dbReference>
<keyword evidence="8" id="KW-1185">Reference proteome</keyword>
<dbReference type="Gene3D" id="2.30.29.30">
    <property type="entry name" value="Pleckstrin-homology domain (PH domain)/Phosphotyrosine-binding domain (PTB)"/>
    <property type="match status" value="1"/>
</dbReference>
<evidence type="ECO:0000256" key="1">
    <source>
        <dbReference type="ARBA" id="ARBA00008842"/>
    </source>
</evidence>
<dbReference type="GO" id="GO:0005886">
    <property type="term" value="C:plasma membrane"/>
    <property type="evidence" value="ECO:0007669"/>
    <property type="project" value="TreeGrafter"/>
</dbReference>
<evidence type="ECO:0000313" key="7">
    <source>
        <dbReference type="EMBL" id="KAF2674694.1"/>
    </source>
</evidence>
<dbReference type="SUPFAM" id="SSF144000">
    <property type="entry name" value="Oxysterol-binding protein-like"/>
    <property type="match status" value="1"/>
</dbReference>
<reference evidence="7" key="1">
    <citation type="journal article" date="2020" name="Stud. Mycol.">
        <title>101 Dothideomycetes genomes: a test case for predicting lifestyles and emergence of pathogens.</title>
        <authorList>
            <person name="Haridas S."/>
            <person name="Albert R."/>
            <person name="Binder M."/>
            <person name="Bloem J."/>
            <person name="Labutti K."/>
            <person name="Salamov A."/>
            <person name="Andreopoulos B."/>
            <person name="Baker S."/>
            <person name="Barry K."/>
            <person name="Bills G."/>
            <person name="Bluhm B."/>
            <person name="Cannon C."/>
            <person name="Castanera R."/>
            <person name="Culley D."/>
            <person name="Daum C."/>
            <person name="Ezra D."/>
            <person name="Gonzalez J."/>
            <person name="Henrissat B."/>
            <person name="Kuo A."/>
            <person name="Liang C."/>
            <person name="Lipzen A."/>
            <person name="Lutzoni F."/>
            <person name="Magnuson J."/>
            <person name="Mondo S."/>
            <person name="Nolan M."/>
            <person name="Ohm R."/>
            <person name="Pangilinan J."/>
            <person name="Park H.-J."/>
            <person name="Ramirez L."/>
            <person name="Alfaro M."/>
            <person name="Sun H."/>
            <person name="Tritt A."/>
            <person name="Yoshinaga Y."/>
            <person name="Zwiers L.-H."/>
            <person name="Turgeon B."/>
            <person name="Goodwin S."/>
            <person name="Spatafora J."/>
            <person name="Crous P."/>
            <person name="Grigoriev I."/>
        </authorList>
    </citation>
    <scope>NUCLEOTIDE SEQUENCE</scope>
    <source>
        <strain evidence="7">CBS 115976</strain>
    </source>
</reference>
<organism evidence="7 8">
    <name type="scientific">Microthyrium microscopicum</name>
    <dbReference type="NCBI Taxonomy" id="703497"/>
    <lineage>
        <taxon>Eukaryota</taxon>
        <taxon>Fungi</taxon>
        <taxon>Dikarya</taxon>
        <taxon>Ascomycota</taxon>
        <taxon>Pezizomycotina</taxon>
        <taxon>Dothideomycetes</taxon>
        <taxon>Dothideomycetes incertae sedis</taxon>
        <taxon>Microthyriales</taxon>
        <taxon>Microthyriaceae</taxon>
        <taxon>Microthyrium</taxon>
    </lineage>
</organism>
<dbReference type="GO" id="GO:0006887">
    <property type="term" value="P:exocytosis"/>
    <property type="evidence" value="ECO:0007669"/>
    <property type="project" value="TreeGrafter"/>
</dbReference>
<gene>
    <name evidence="7" type="ORF">BT63DRAFT_430933</name>
</gene>
<evidence type="ECO:0000256" key="3">
    <source>
        <dbReference type="ARBA" id="ARBA00023055"/>
    </source>
</evidence>
<dbReference type="GO" id="GO:0097038">
    <property type="term" value="C:perinuclear endoplasmic reticulum"/>
    <property type="evidence" value="ECO:0007669"/>
    <property type="project" value="TreeGrafter"/>
</dbReference>
<dbReference type="InterPro" id="IPR000648">
    <property type="entry name" value="Oxysterol-bd"/>
</dbReference>
<feature type="compositionally biased region" description="Basic and acidic residues" evidence="5">
    <location>
        <begin position="69"/>
        <end position="82"/>
    </location>
</feature>
<dbReference type="GO" id="GO:0005829">
    <property type="term" value="C:cytosol"/>
    <property type="evidence" value="ECO:0007669"/>
    <property type="project" value="TreeGrafter"/>
</dbReference>
<evidence type="ECO:0000313" key="8">
    <source>
        <dbReference type="Proteomes" id="UP000799302"/>
    </source>
</evidence>
<dbReference type="FunFam" id="2.30.29.30:FF:000369">
    <property type="entry name" value="Oxysterol binding protein"/>
    <property type="match status" value="1"/>
</dbReference>
<feature type="region of interest" description="Disordered" evidence="5">
    <location>
        <begin position="369"/>
        <end position="447"/>
    </location>
</feature>
<name>A0A6A6UUR9_9PEZI</name>
<evidence type="ECO:0000256" key="4">
    <source>
        <dbReference type="ARBA" id="ARBA00023121"/>
    </source>
</evidence>
<dbReference type="InterPro" id="IPR001849">
    <property type="entry name" value="PH_domain"/>
</dbReference>
<evidence type="ECO:0000256" key="5">
    <source>
        <dbReference type="SAM" id="MobiDB-lite"/>
    </source>
</evidence>
<evidence type="ECO:0000256" key="2">
    <source>
        <dbReference type="ARBA" id="ARBA00022448"/>
    </source>
</evidence>
<dbReference type="SUPFAM" id="SSF50729">
    <property type="entry name" value="PH domain-like"/>
    <property type="match status" value="1"/>
</dbReference>
<dbReference type="GO" id="GO:0032934">
    <property type="term" value="F:sterol binding"/>
    <property type="evidence" value="ECO:0007669"/>
    <property type="project" value="TreeGrafter"/>
</dbReference>
<dbReference type="GO" id="GO:0034727">
    <property type="term" value="P:piecemeal microautophagy of the nucleus"/>
    <property type="evidence" value="ECO:0007669"/>
    <property type="project" value="TreeGrafter"/>
</dbReference>
<dbReference type="PROSITE" id="PS50003">
    <property type="entry name" value="PH_DOMAIN"/>
    <property type="match status" value="1"/>
</dbReference>
<feature type="compositionally biased region" description="Polar residues" evidence="5">
    <location>
        <begin position="417"/>
        <end position="441"/>
    </location>
</feature>
<sequence>MVGMEKIEVLSKSYLVRWIQVNAGNTISWSLQPNKKSLNFGIFKHPGGAAASGLPSPPLFPTETSLETPHLDDKDKKSKNSKIDNGTSVVEKLEKLGMKCVSWMGKCEADKVSVGKFDVMDGEEGMYGLVFDNTFSKQLSKTATFVLMTYPTSAPPTSGHHLHFSQATGKASSTSLPRAGISPALGPAGVSSDSLPHSLKSVAADPRPRSRHPVEAKSFGGSTFYTGVLHKQRRKHNSYAKRFFSLDFTTGTLSYYRNRGSSALRGAIPLSLAAVGLNEQTREISVDSGAEVWHLKVGNHKDFAGWKDALERAAYTATPTPAESTNNGQTSATAPANLVQDEQEWRRAANLVGRVSGIRDAVRRLAKDTDPKYLPSPGFHHRDNSPARSASGASFDHSLSNEEDQIEKKSFWKRKTSNNSASGLFKRTTSSQNIPTNTSAPSPVPNGKFAIAKRANIHSDPDEGIHQNCMDILKDLDQVVQNFSDLITESRHRRRPIVDLRRQSTVSVESTTEEFYDAEDGAGSHSQLLEIRRDSRDLGEQDSFSDAASDSSGDFDEIASYKRRRTTTDEDKALFPSKAKSLSPLPVDKAKRRTTVEAPKQAPPSLISFLRKNVGKDLSTIAMPVSANEPTSLLQRIAEQLEYSSLLDAAAAESDSSMRLLYMAAFAISSFSVIRVKERVLRKPFTPMLGETFELVREDRGFRLLTEKISHRPLRMAIQAEAAEWTFLQVPEPVQKFWGKSAELNTNGRARVFLHNTSEAFSYTSATSFLRNMIAGEKYVEPVSSMTIVNEGTGAKAVVQFKAGGMFAGRSEEVSVQLVDANGSTLPLGAAGKWTSHLQITNNGHDSGTQLWAVGPLVDDASRRYGFTQFAAQLNEITAIEADHIPASDSRLRPDQRAVEVGDMDRAEALKAKLEERQRGRRRVQEEHGEEYAPRWFFNAGSDGEEEVWRLKTGKDGYWEERATGQWTGVVDVMET</sequence>
<dbReference type="PANTHER" id="PTHR10972">
    <property type="entry name" value="OXYSTEROL-BINDING PROTEIN-RELATED"/>
    <property type="match status" value="1"/>
</dbReference>
<accession>A0A6A6UUR9</accession>